<name>A0A6G1SGK1_9ACAR</name>
<protein>
    <recommendedName>
        <fullName evidence="4">Large ribosomal subunit protein bL17m</fullName>
    </recommendedName>
    <alternativeName>
        <fullName evidence="5">39S ribosomal protein L17, mitochondrial</fullName>
    </alternativeName>
</protein>
<dbReference type="PANTHER" id="PTHR14413">
    <property type="entry name" value="RIBOSOMAL PROTEIN L17"/>
    <property type="match status" value="1"/>
</dbReference>
<gene>
    <name evidence="6" type="primary">MRPL17</name>
    <name evidence="6" type="ORF">g.18754</name>
</gene>
<organism evidence="6">
    <name type="scientific">Aceria tosichella</name>
    <name type="common">wheat curl mite</name>
    <dbReference type="NCBI Taxonomy" id="561515"/>
    <lineage>
        <taxon>Eukaryota</taxon>
        <taxon>Metazoa</taxon>
        <taxon>Ecdysozoa</taxon>
        <taxon>Arthropoda</taxon>
        <taxon>Chelicerata</taxon>
        <taxon>Arachnida</taxon>
        <taxon>Acari</taxon>
        <taxon>Acariformes</taxon>
        <taxon>Trombidiformes</taxon>
        <taxon>Prostigmata</taxon>
        <taxon>Eupodina</taxon>
        <taxon>Eriophyoidea</taxon>
        <taxon>Eriophyidae</taxon>
        <taxon>Eriophyinae</taxon>
        <taxon>Aceriini</taxon>
        <taxon>Aceria</taxon>
    </lineage>
</organism>
<dbReference type="GO" id="GO:0003735">
    <property type="term" value="F:structural constituent of ribosome"/>
    <property type="evidence" value="ECO:0007669"/>
    <property type="project" value="InterPro"/>
</dbReference>
<proteinExistence type="inferred from homology"/>
<dbReference type="GO" id="GO:0005762">
    <property type="term" value="C:mitochondrial large ribosomal subunit"/>
    <property type="evidence" value="ECO:0007669"/>
    <property type="project" value="TreeGrafter"/>
</dbReference>
<evidence type="ECO:0000256" key="2">
    <source>
        <dbReference type="ARBA" id="ARBA00022980"/>
    </source>
</evidence>
<dbReference type="Pfam" id="PF01196">
    <property type="entry name" value="Ribosomal_L17"/>
    <property type="match status" value="1"/>
</dbReference>
<dbReference type="GO" id="GO:0006412">
    <property type="term" value="P:translation"/>
    <property type="evidence" value="ECO:0007669"/>
    <property type="project" value="InterPro"/>
</dbReference>
<keyword evidence="2 6" id="KW-0689">Ribosomal protein</keyword>
<dbReference type="InterPro" id="IPR000456">
    <property type="entry name" value="Ribosomal_bL17"/>
</dbReference>
<accession>A0A6G1SGK1</accession>
<evidence type="ECO:0000256" key="5">
    <source>
        <dbReference type="ARBA" id="ARBA00035413"/>
    </source>
</evidence>
<dbReference type="EMBL" id="GGYP01004331">
    <property type="protein sequence ID" value="MDE49102.1"/>
    <property type="molecule type" value="Transcribed_RNA"/>
</dbReference>
<dbReference type="AlphaFoldDB" id="A0A6G1SGK1"/>
<evidence type="ECO:0000256" key="4">
    <source>
        <dbReference type="ARBA" id="ARBA00035290"/>
    </source>
</evidence>
<comment type="similarity">
    <text evidence="1">Belongs to the bacterial ribosomal protein bL17 family.</text>
</comment>
<sequence length="227" mass="26501">MVYRYIKPKFCHMNTNKSGGVRYIINDEKKTFNDKVYPQLPFLIRSKVSRIKVPTQFGNNPSGQLYGLAHKVTDLVREERLVLNYHKATEVRNHVERLIVEAMHNGDKHRPTMALANFWLLDKSLIHKLFKELVPRYQNYSSAFTALHYLGIDYSVYGRTQTEWKELGTGALQSKRGQCVLELRENNLPPITRPKLNRSELLTNVLCRSAFEHTKQQQQEQLSVKNE</sequence>
<keyword evidence="3" id="KW-0687">Ribonucleoprotein</keyword>
<dbReference type="Gene3D" id="3.90.1030.10">
    <property type="entry name" value="Ribosomal protein L17"/>
    <property type="match status" value="1"/>
</dbReference>
<evidence type="ECO:0000256" key="1">
    <source>
        <dbReference type="ARBA" id="ARBA00008777"/>
    </source>
</evidence>
<dbReference type="SUPFAM" id="SSF64263">
    <property type="entry name" value="Prokaryotic ribosomal protein L17"/>
    <property type="match status" value="1"/>
</dbReference>
<dbReference type="PANTHER" id="PTHR14413:SF16">
    <property type="entry name" value="LARGE RIBOSOMAL SUBUNIT PROTEIN BL17M"/>
    <property type="match status" value="1"/>
</dbReference>
<dbReference type="InterPro" id="IPR036373">
    <property type="entry name" value="Ribosomal_bL17_sf"/>
</dbReference>
<evidence type="ECO:0000256" key="3">
    <source>
        <dbReference type="ARBA" id="ARBA00023274"/>
    </source>
</evidence>
<reference evidence="6" key="1">
    <citation type="submission" date="2018-10" db="EMBL/GenBank/DDBJ databases">
        <title>Transcriptome assembly of Aceria tosichella (Wheat curl mite) Type 2.</title>
        <authorList>
            <person name="Scully E.D."/>
            <person name="Geib S.M."/>
            <person name="Palmer N.A."/>
            <person name="Gupta A.K."/>
            <person name="Sarath G."/>
            <person name="Tatineni S."/>
        </authorList>
    </citation>
    <scope>NUCLEOTIDE SEQUENCE</scope>
    <source>
        <strain evidence="6">LincolnNE</strain>
    </source>
</reference>
<evidence type="ECO:0000313" key="6">
    <source>
        <dbReference type="EMBL" id="MDE49102.1"/>
    </source>
</evidence>